<sequence length="402" mass="47901">KEKMEEEMGNLYHNISVTHYKLRNYEKSLNYLLLSKEFTRDEKIEQRLSILYAKLGMYKEFEEIYGYLQNRTALMEKMYKNFNIDEVRPFRYLEKITIDSNILEYFENYYRQRVKIPIEVVVSILEEGYKMLVNLDTMVHINSEINLLDDFSKKKPKKIIRENYIFGDTHGEFFSTYKIMSEITSNFKKINGKNILFNGDFVDRGANGIETFLFLLTLKIMYPQCIFLNRGNHEYPDLNVYMGFYSEINMKYNEYHNPLFLLFEKIFEALPIAHILNNEAFIVHGGICDTLIIKDFYDAPRANKNNILDFFLWSDPGEIQGKRPSPRGITHVFGEDVTDRFLKKNNLKIIIRSHEYSPTGFRENHNKKVITIFSAPHYCRMQNKAAYIKYKNKDDYKIITFE</sequence>
<dbReference type="PIRSF" id="PIRSF033096">
    <property type="entry name" value="PPPtase_5"/>
    <property type="match status" value="1"/>
</dbReference>
<dbReference type="EC" id="3.1.3.16" evidence="5"/>
<organism evidence="7 8">
    <name type="scientific">Spraguea lophii (strain 42_110)</name>
    <name type="common">Microsporidian parasite</name>
    <dbReference type="NCBI Taxonomy" id="1358809"/>
    <lineage>
        <taxon>Eukaryota</taxon>
        <taxon>Fungi</taxon>
        <taxon>Fungi incertae sedis</taxon>
        <taxon>Microsporidia</taxon>
        <taxon>Spragueidae</taxon>
        <taxon>Spraguea</taxon>
    </lineage>
</organism>
<dbReference type="Gene3D" id="3.60.21.10">
    <property type="match status" value="1"/>
</dbReference>
<dbReference type="InterPro" id="IPR029052">
    <property type="entry name" value="Metallo-depent_PP-like"/>
</dbReference>
<dbReference type="AlphaFoldDB" id="S7W8P4"/>
<feature type="active site" description="Proton donor/acceptor" evidence="4">
    <location>
        <position position="233"/>
    </location>
</feature>
<evidence type="ECO:0000256" key="5">
    <source>
        <dbReference type="RuleBase" id="RU004273"/>
    </source>
</evidence>
<dbReference type="EMBL" id="ATCN01000346">
    <property type="protein sequence ID" value="EPR79211.1"/>
    <property type="molecule type" value="Genomic_DNA"/>
</dbReference>
<name>S7W8P4_SPRLO</name>
<evidence type="ECO:0000256" key="1">
    <source>
        <dbReference type="ARBA" id="ARBA00001936"/>
    </source>
</evidence>
<dbReference type="Proteomes" id="UP000014978">
    <property type="component" value="Unassembled WGS sequence"/>
</dbReference>
<dbReference type="OMA" id="CENSFEM"/>
<dbReference type="InterPro" id="IPR004843">
    <property type="entry name" value="Calcineurin-like_PHP"/>
</dbReference>
<reference evidence="8" key="1">
    <citation type="journal article" date="2013" name="PLoS Genet.">
        <title>The genome of Spraguea lophii and the basis of host-microsporidian interactions.</title>
        <authorList>
            <person name="Campbell S.E."/>
            <person name="Williams T.A."/>
            <person name="Yousuf A."/>
            <person name="Soanes D.M."/>
            <person name="Paszkiewicz K.H."/>
            <person name="Williams B.A.P."/>
        </authorList>
    </citation>
    <scope>NUCLEOTIDE SEQUENCE [LARGE SCALE GENOMIC DNA]</scope>
    <source>
        <strain evidence="8">42_110</strain>
    </source>
</reference>
<feature type="non-terminal residue" evidence="7">
    <location>
        <position position="1"/>
    </location>
</feature>
<dbReference type="GO" id="GO:0046872">
    <property type="term" value="F:metal ion binding"/>
    <property type="evidence" value="ECO:0007669"/>
    <property type="project" value="UniProtKB-KW"/>
</dbReference>
<comment type="cofactor">
    <cofactor evidence="1">
        <name>Mn(2+)</name>
        <dbReference type="ChEBI" id="CHEBI:29035"/>
    </cofactor>
</comment>
<keyword evidence="5" id="KW-0378">Hydrolase</keyword>
<evidence type="ECO:0000256" key="3">
    <source>
        <dbReference type="ARBA" id="ARBA00023211"/>
    </source>
</evidence>
<dbReference type="InterPro" id="IPR051134">
    <property type="entry name" value="PPP_phosphatase"/>
</dbReference>
<dbReference type="GO" id="GO:0004722">
    <property type="term" value="F:protein serine/threonine phosphatase activity"/>
    <property type="evidence" value="ECO:0007669"/>
    <property type="project" value="UniProtKB-EC"/>
</dbReference>
<dbReference type="InterPro" id="IPR006186">
    <property type="entry name" value="Ser/Thr-sp_prot-phosphatase"/>
</dbReference>
<evidence type="ECO:0000259" key="6">
    <source>
        <dbReference type="PROSITE" id="PS00125"/>
    </source>
</evidence>
<evidence type="ECO:0000313" key="7">
    <source>
        <dbReference type="EMBL" id="EPR79211.1"/>
    </source>
</evidence>
<comment type="catalytic activity">
    <reaction evidence="5">
        <text>O-phospho-L-threonyl-[protein] + H2O = L-threonyl-[protein] + phosphate</text>
        <dbReference type="Rhea" id="RHEA:47004"/>
        <dbReference type="Rhea" id="RHEA-COMP:11060"/>
        <dbReference type="Rhea" id="RHEA-COMP:11605"/>
        <dbReference type="ChEBI" id="CHEBI:15377"/>
        <dbReference type="ChEBI" id="CHEBI:30013"/>
        <dbReference type="ChEBI" id="CHEBI:43474"/>
        <dbReference type="ChEBI" id="CHEBI:61977"/>
        <dbReference type="EC" id="3.1.3.16"/>
    </reaction>
</comment>
<dbReference type="SMART" id="SM00156">
    <property type="entry name" value="PP2Ac"/>
    <property type="match status" value="1"/>
</dbReference>
<dbReference type="Pfam" id="PF00149">
    <property type="entry name" value="Metallophos"/>
    <property type="match status" value="1"/>
</dbReference>
<dbReference type="VEuPathDB" id="MicrosporidiaDB:SLOPH_2748"/>
<dbReference type="PRINTS" id="PR00114">
    <property type="entry name" value="STPHPHTASE"/>
</dbReference>
<evidence type="ECO:0000256" key="2">
    <source>
        <dbReference type="ARBA" id="ARBA00022723"/>
    </source>
</evidence>
<keyword evidence="3" id="KW-0464">Manganese</keyword>
<comment type="similarity">
    <text evidence="5">Belongs to the PPP phosphatase family.</text>
</comment>
<evidence type="ECO:0000256" key="4">
    <source>
        <dbReference type="PIRSR" id="PIRSR033096-1"/>
    </source>
</evidence>
<accession>S7W8P4</accession>
<comment type="caution">
    <text evidence="7">The sequence shown here is derived from an EMBL/GenBank/DDBJ whole genome shotgun (WGS) entry which is preliminary data.</text>
</comment>
<gene>
    <name evidence="7" type="ORF">SLOPH_2748</name>
</gene>
<dbReference type="PROSITE" id="PS00125">
    <property type="entry name" value="SER_THR_PHOSPHATASE"/>
    <property type="match status" value="1"/>
</dbReference>
<dbReference type="STRING" id="1358809.S7W8P4"/>
<keyword evidence="8" id="KW-1185">Reference proteome</keyword>
<dbReference type="SUPFAM" id="SSF56300">
    <property type="entry name" value="Metallo-dependent phosphatases"/>
    <property type="match status" value="1"/>
</dbReference>
<keyword evidence="2" id="KW-0479">Metal-binding</keyword>
<evidence type="ECO:0000313" key="8">
    <source>
        <dbReference type="Proteomes" id="UP000014978"/>
    </source>
</evidence>
<dbReference type="OrthoDB" id="445564at2759"/>
<protein>
    <recommendedName>
        <fullName evidence="5">Serine/threonine-protein phosphatase</fullName>
        <ecNumber evidence="5">3.1.3.16</ecNumber>
    </recommendedName>
</protein>
<dbReference type="PANTHER" id="PTHR45668:SF5">
    <property type="entry name" value="SERINE_THREONINE-PROTEIN PHOSPHATASE 5"/>
    <property type="match status" value="1"/>
</dbReference>
<dbReference type="HOGENOM" id="CLU_004962_5_2_1"/>
<feature type="domain" description="Serine/threonine specific protein phosphatases" evidence="6">
    <location>
        <begin position="229"/>
        <end position="234"/>
    </location>
</feature>
<dbReference type="PANTHER" id="PTHR45668">
    <property type="entry name" value="SERINE/THREONINE-PROTEIN PHOSPHATASE 5-RELATED"/>
    <property type="match status" value="1"/>
</dbReference>
<dbReference type="InParanoid" id="S7W8P4"/>
<proteinExistence type="inferred from homology"/>